<evidence type="ECO:0000256" key="1">
    <source>
        <dbReference type="SAM" id="SignalP"/>
    </source>
</evidence>
<dbReference type="Proteomes" id="UP000738431">
    <property type="component" value="Chromosome"/>
</dbReference>
<evidence type="ECO:0000313" key="4">
    <source>
        <dbReference type="Proteomes" id="UP000738431"/>
    </source>
</evidence>
<keyword evidence="1" id="KW-0732">Signal</keyword>
<gene>
    <name evidence="3" type="ORF">K1X11_022080</name>
</gene>
<keyword evidence="4" id="KW-1185">Reference proteome</keyword>
<protein>
    <submittedName>
        <fullName evidence="3">CIA30 family protein</fullName>
    </submittedName>
</protein>
<dbReference type="InterPro" id="IPR008979">
    <property type="entry name" value="Galactose-bd-like_sf"/>
</dbReference>
<organism evidence="3 4">
    <name type="scientific">Actomonas aquatica</name>
    <dbReference type="NCBI Taxonomy" id="2866162"/>
    <lineage>
        <taxon>Bacteria</taxon>
        <taxon>Pseudomonadati</taxon>
        <taxon>Verrucomicrobiota</taxon>
        <taxon>Opitutia</taxon>
        <taxon>Opitutales</taxon>
        <taxon>Opitutaceae</taxon>
        <taxon>Actomonas</taxon>
    </lineage>
</organism>
<dbReference type="Pfam" id="PF08547">
    <property type="entry name" value="CIA30"/>
    <property type="match status" value="1"/>
</dbReference>
<accession>A0ABZ1C7U3</accession>
<feature type="chain" id="PRO_5045388195" evidence="1">
    <location>
        <begin position="32"/>
        <end position="200"/>
    </location>
</feature>
<feature type="signal peptide" evidence="1">
    <location>
        <begin position="1"/>
        <end position="31"/>
    </location>
</feature>
<dbReference type="EMBL" id="CP139781">
    <property type="protein sequence ID" value="WRQ87513.1"/>
    <property type="molecule type" value="Genomic_DNA"/>
</dbReference>
<feature type="domain" description="NADH:ubiquinone oxidoreductase intermediate-associated protein 30" evidence="2">
    <location>
        <begin position="54"/>
        <end position="191"/>
    </location>
</feature>
<evidence type="ECO:0000313" key="3">
    <source>
        <dbReference type="EMBL" id="WRQ87513.1"/>
    </source>
</evidence>
<dbReference type="SUPFAM" id="SSF49785">
    <property type="entry name" value="Galactose-binding domain-like"/>
    <property type="match status" value="1"/>
</dbReference>
<evidence type="ECO:0000259" key="2">
    <source>
        <dbReference type="Pfam" id="PF08547"/>
    </source>
</evidence>
<reference evidence="3 4" key="2">
    <citation type="submission" date="2023-12" db="EMBL/GenBank/DDBJ databases">
        <title>Description of an unclassified Opitutus bacterium of Verrucomicrobiota.</title>
        <authorList>
            <person name="Zhang D.-F."/>
        </authorList>
    </citation>
    <scope>NUCLEOTIDE SEQUENCE [LARGE SCALE GENOMIC DNA]</scope>
    <source>
        <strain evidence="3 4">WL0086</strain>
    </source>
</reference>
<name>A0ABZ1C7U3_9BACT</name>
<dbReference type="RefSeq" id="WP_221030325.1">
    <property type="nucleotide sequence ID" value="NZ_CP139781.1"/>
</dbReference>
<dbReference type="InterPro" id="IPR013857">
    <property type="entry name" value="NADH-UbQ_OxRdtase-assoc_prot30"/>
</dbReference>
<proteinExistence type="predicted"/>
<sequence length="200" mass="21022">MKASSSPSLFRRVSRLALALGALASATVALGQFPAKLDDFAQSDLSSIGAPRIVIDDATVGGKSHLTHNVKDGVLTATGEIKPARGQPGFVSLVLPMAAPNEAADLSHFEGIVMRVKLTSGNLAVSANSTEVVNFDYHAAPITRAADGDFHEIKIPFASMKRAWSEQTKLNPATINSISLVVAGVQPGDFAYAIDEIGFY</sequence>
<reference evidence="3 4" key="1">
    <citation type="submission" date="2021-08" db="EMBL/GenBank/DDBJ databases">
        <authorList>
            <person name="Zhang D."/>
            <person name="Zhang A."/>
            <person name="Wang L."/>
        </authorList>
    </citation>
    <scope>NUCLEOTIDE SEQUENCE [LARGE SCALE GENOMIC DNA]</scope>
    <source>
        <strain evidence="3 4">WL0086</strain>
    </source>
</reference>